<organism evidence="2 3">
    <name type="scientific">Rhizoclosmatium globosum</name>
    <dbReference type="NCBI Taxonomy" id="329046"/>
    <lineage>
        <taxon>Eukaryota</taxon>
        <taxon>Fungi</taxon>
        <taxon>Fungi incertae sedis</taxon>
        <taxon>Chytridiomycota</taxon>
        <taxon>Chytridiomycota incertae sedis</taxon>
        <taxon>Chytridiomycetes</taxon>
        <taxon>Chytridiales</taxon>
        <taxon>Chytriomycetaceae</taxon>
        <taxon>Rhizoclosmatium</taxon>
    </lineage>
</organism>
<dbReference type="PANTHER" id="PTHR34689:SF1">
    <property type="entry name" value="NUCLEIC ACID-BINDING PROTEIN"/>
    <property type="match status" value="1"/>
</dbReference>
<name>A0A1Y2CC58_9FUNG</name>
<dbReference type="Proteomes" id="UP000193642">
    <property type="component" value="Unassembled WGS sequence"/>
</dbReference>
<gene>
    <name evidence="2" type="ORF">BCR33DRAFT_850537</name>
</gene>
<reference evidence="2 3" key="1">
    <citation type="submission" date="2016-07" db="EMBL/GenBank/DDBJ databases">
        <title>Pervasive Adenine N6-methylation of Active Genes in Fungi.</title>
        <authorList>
            <consortium name="DOE Joint Genome Institute"/>
            <person name="Mondo S.J."/>
            <person name="Dannebaum R.O."/>
            <person name="Kuo R.C."/>
            <person name="Labutti K."/>
            <person name="Haridas S."/>
            <person name="Kuo A."/>
            <person name="Salamov A."/>
            <person name="Ahrendt S.R."/>
            <person name="Lipzen A."/>
            <person name="Sullivan W."/>
            <person name="Andreopoulos W.B."/>
            <person name="Clum A."/>
            <person name="Lindquist E."/>
            <person name="Daum C."/>
            <person name="Ramamoorthy G.K."/>
            <person name="Gryganskyi A."/>
            <person name="Culley D."/>
            <person name="Magnuson J.K."/>
            <person name="James T.Y."/>
            <person name="O'Malley M.A."/>
            <person name="Stajich J.E."/>
            <person name="Spatafora J.W."/>
            <person name="Visel A."/>
            <person name="Grigoriev I.V."/>
        </authorList>
    </citation>
    <scope>NUCLEOTIDE SEQUENCE [LARGE SCALE GENOMIC DNA]</scope>
    <source>
        <strain evidence="2 3">JEL800</strain>
    </source>
</reference>
<accession>A0A1Y2CC58</accession>
<dbReference type="AlphaFoldDB" id="A0A1Y2CC58"/>
<dbReference type="EMBL" id="MCGO01000022">
    <property type="protein sequence ID" value="ORY44434.1"/>
    <property type="molecule type" value="Genomic_DNA"/>
</dbReference>
<dbReference type="OrthoDB" id="2538345at2759"/>
<sequence length="244" mass="28531">MGTDIDNAQQNSANKSEASSVADLKSKKRRRRRSVSSSSSSSSLGRRRTTPTETEKGKEGQERKEEERQGEKEEGQEGKKKKTKKNKDKSKDKESAWGSHGIISTTDYYAKDSEFRAWLIDVKHVSPEDRDAKKYFDEFVEDYNMGILPHEKYYNMDKWDRQQILSQYQQNSSAQQEFDFARDEQLMKQQQRASKLQNLPSVTMSTDELRELKRVQEERIMADKMRKQGFQPKQSMGVRYEDSK</sequence>
<dbReference type="STRING" id="329046.A0A1Y2CC58"/>
<evidence type="ECO:0000313" key="2">
    <source>
        <dbReference type="EMBL" id="ORY44434.1"/>
    </source>
</evidence>
<feature type="compositionally biased region" description="Polar residues" evidence="1">
    <location>
        <begin position="1"/>
        <end position="19"/>
    </location>
</feature>
<proteinExistence type="predicted"/>
<feature type="region of interest" description="Disordered" evidence="1">
    <location>
        <begin position="222"/>
        <end position="244"/>
    </location>
</feature>
<feature type="compositionally biased region" description="Low complexity" evidence="1">
    <location>
        <begin position="35"/>
        <end position="44"/>
    </location>
</feature>
<feature type="compositionally biased region" description="Basic and acidic residues" evidence="1">
    <location>
        <begin position="53"/>
        <end position="78"/>
    </location>
</feature>
<keyword evidence="3" id="KW-1185">Reference proteome</keyword>
<protein>
    <submittedName>
        <fullName evidence="2">Uncharacterized protein</fullName>
    </submittedName>
</protein>
<comment type="caution">
    <text evidence="2">The sequence shown here is derived from an EMBL/GenBank/DDBJ whole genome shotgun (WGS) entry which is preliminary data.</text>
</comment>
<feature type="region of interest" description="Disordered" evidence="1">
    <location>
        <begin position="1"/>
        <end position="103"/>
    </location>
</feature>
<evidence type="ECO:0000256" key="1">
    <source>
        <dbReference type="SAM" id="MobiDB-lite"/>
    </source>
</evidence>
<evidence type="ECO:0000313" key="3">
    <source>
        <dbReference type="Proteomes" id="UP000193642"/>
    </source>
</evidence>
<feature type="compositionally biased region" description="Basic residues" evidence="1">
    <location>
        <begin position="79"/>
        <end position="88"/>
    </location>
</feature>
<dbReference type="PANTHER" id="PTHR34689">
    <property type="entry name" value="NUCLEIC ACID-BINDING PROTEIN"/>
    <property type="match status" value="1"/>
</dbReference>